<keyword evidence="2" id="KW-0808">Transferase</keyword>
<dbReference type="PANTHER" id="PTHR43085:SF57">
    <property type="entry name" value="CARBOHYDRATE KINASE PFKB DOMAIN-CONTAINING PROTEIN"/>
    <property type="match status" value="1"/>
</dbReference>
<evidence type="ECO:0000256" key="3">
    <source>
        <dbReference type="ARBA" id="ARBA00022777"/>
    </source>
</evidence>
<dbReference type="AlphaFoldDB" id="A0A4U7BGN5"/>
<dbReference type="GO" id="GO:0016301">
    <property type="term" value="F:kinase activity"/>
    <property type="evidence" value="ECO:0007669"/>
    <property type="project" value="UniProtKB-KW"/>
</dbReference>
<evidence type="ECO:0000256" key="1">
    <source>
        <dbReference type="ARBA" id="ARBA00010688"/>
    </source>
</evidence>
<dbReference type="InterPro" id="IPR011611">
    <property type="entry name" value="PfkB_dom"/>
</dbReference>
<comment type="similarity">
    <text evidence="1">Belongs to the carbohydrate kinase PfkB family.</text>
</comment>
<feature type="domain" description="Carbohydrate kinase PfkB" evidence="4">
    <location>
        <begin position="4"/>
        <end position="288"/>
    </location>
</feature>
<evidence type="ECO:0000313" key="6">
    <source>
        <dbReference type="Proteomes" id="UP000308838"/>
    </source>
</evidence>
<comment type="caution">
    <text evidence="5">The sequence shown here is derived from an EMBL/GenBank/DDBJ whole genome shotgun (WGS) entry which is preliminary data.</text>
</comment>
<protein>
    <submittedName>
        <fullName evidence="5">Carbohydrate kinase</fullName>
    </submittedName>
</protein>
<dbReference type="PANTHER" id="PTHR43085">
    <property type="entry name" value="HEXOKINASE FAMILY MEMBER"/>
    <property type="match status" value="1"/>
</dbReference>
<reference evidence="5 6" key="1">
    <citation type="submission" date="2018-05" db="EMBL/GenBank/DDBJ databases">
        <title>Novel Campyloabacter and Helicobacter Species and Strains.</title>
        <authorList>
            <person name="Mannion A.J."/>
            <person name="Shen Z."/>
            <person name="Fox J.G."/>
        </authorList>
    </citation>
    <scope>NUCLEOTIDE SEQUENCE [LARGE SCALE GENOMIC DNA]</scope>
    <source>
        <strain evidence="6">MIT17-664</strain>
    </source>
</reference>
<sequence>MMKVLVFGEILYDVYGDKYSIGGAPFNFAIWLSRMIGTKEALTMISALGNDDLALKALEFAKKEHIDTSLIELSTQFPTGKALVFLNEDKIPDYIIEENVAWDNIIFNEQVSQALNLDYDIFYFNLLAQRFSTSYNTLKKIMQKVKAKFKVFDMTLRKEYFTKEKLFEALNFINVLKVNEEELELIKKLFYPDFKSDVKQILALIQKDFNIPYIFLTLGEKGSCLQSLNGFFTQNARKDIKLVDTVGAGDSFCASLSYALVKNLSEEKILSFATEMAENVIQLQGGTTLFDFHQIKKRYF</sequence>
<evidence type="ECO:0000256" key="2">
    <source>
        <dbReference type="ARBA" id="ARBA00022679"/>
    </source>
</evidence>
<dbReference type="EMBL" id="NXLZ01000010">
    <property type="protein sequence ID" value="TKX30479.1"/>
    <property type="molecule type" value="Genomic_DNA"/>
</dbReference>
<dbReference type="OrthoDB" id="9779730at2"/>
<accession>A0A4U7BGN5</accession>
<keyword evidence="6" id="KW-1185">Reference proteome</keyword>
<organism evidence="5 6">
    <name type="scientific">Campylobacter estrildidarum</name>
    <dbReference type="NCBI Taxonomy" id="2510189"/>
    <lineage>
        <taxon>Bacteria</taxon>
        <taxon>Pseudomonadati</taxon>
        <taxon>Campylobacterota</taxon>
        <taxon>Epsilonproteobacteria</taxon>
        <taxon>Campylobacterales</taxon>
        <taxon>Campylobacteraceae</taxon>
        <taxon>Campylobacter</taxon>
    </lineage>
</organism>
<keyword evidence="3 5" id="KW-0418">Kinase</keyword>
<dbReference type="InterPro" id="IPR029056">
    <property type="entry name" value="Ribokinase-like"/>
</dbReference>
<proteinExistence type="inferred from homology"/>
<dbReference type="Proteomes" id="UP000308838">
    <property type="component" value="Unassembled WGS sequence"/>
</dbReference>
<dbReference type="Pfam" id="PF00294">
    <property type="entry name" value="PfkB"/>
    <property type="match status" value="1"/>
</dbReference>
<dbReference type="SUPFAM" id="SSF53613">
    <property type="entry name" value="Ribokinase-like"/>
    <property type="match status" value="1"/>
</dbReference>
<evidence type="ECO:0000259" key="4">
    <source>
        <dbReference type="Pfam" id="PF00294"/>
    </source>
</evidence>
<evidence type="ECO:0000313" key="5">
    <source>
        <dbReference type="EMBL" id="TKX30479.1"/>
    </source>
</evidence>
<name>A0A4U7BGN5_9BACT</name>
<dbReference type="Gene3D" id="3.40.1190.20">
    <property type="match status" value="1"/>
</dbReference>
<dbReference type="InterPro" id="IPR050306">
    <property type="entry name" value="PfkB_Carbo_kinase"/>
</dbReference>
<gene>
    <name evidence="5" type="ORF">CQA69_06265</name>
</gene>